<dbReference type="EMBL" id="SDEE01000996">
    <property type="protein sequence ID" value="RXW13157.1"/>
    <property type="molecule type" value="Genomic_DNA"/>
</dbReference>
<comment type="caution">
    <text evidence="3">The sequence shown here is derived from an EMBL/GenBank/DDBJ whole genome shotgun (WGS) entry which is preliminary data.</text>
</comment>
<protein>
    <recommendedName>
        <fullName evidence="2">DUF6535 domain-containing protein</fullName>
    </recommendedName>
</protein>
<dbReference type="InterPro" id="IPR016024">
    <property type="entry name" value="ARM-type_fold"/>
</dbReference>
<dbReference type="InterPro" id="IPR045338">
    <property type="entry name" value="DUF6535"/>
</dbReference>
<dbReference type="OrthoDB" id="2634466at2759"/>
<gene>
    <name evidence="3" type="ORF">EST38_g12698</name>
</gene>
<organism evidence="3 4">
    <name type="scientific">Candolleomyces aberdarensis</name>
    <dbReference type="NCBI Taxonomy" id="2316362"/>
    <lineage>
        <taxon>Eukaryota</taxon>
        <taxon>Fungi</taxon>
        <taxon>Dikarya</taxon>
        <taxon>Basidiomycota</taxon>
        <taxon>Agaricomycotina</taxon>
        <taxon>Agaricomycetes</taxon>
        <taxon>Agaricomycetidae</taxon>
        <taxon>Agaricales</taxon>
        <taxon>Agaricineae</taxon>
        <taxon>Psathyrellaceae</taxon>
        <taxon>Candolleomyces</taxon>
    </lineage>
</organism>
<evidence type="ECO:0000259" key="2">
    <source>
        <dbReference type="Pfam" id="PF20153"/>
    </source>
</evidence>
<keyword evidence="1" id="KW-0812">Transmembrane</keyword>
<proteinExistence type="predicted"/>
<reference evidence="3 4" key="1">
    <citation type="submission" date="2019-01" db="EMBL/GenBank/DDBJ databases">
        <title>Draft genome sequence of Psathyrella aberdarensis IHI B618.</title>
        <authorList>
            <person name="Buettner E."/>
            <person name="Kellner H."/>
        </authorList>
    </citation>
    <scope>NUCLEOTIDE SEQUENCE [LARGE SCALE GENOMIC DNA]</scope>
    <source>
        <strain evidence="3 4">IHI B618</strain>
    </source>
</reference>
<dbReference type="SUPFAM" id="SSF48371">
    <property type="entry name" value="ARM repeat"/>
    <property type="match status" value="3"/>
</dbReference>
<evidence type="ECO:0000313" key="4">
    <source>
        <dbReference type="Proteomes" id="UP000290288"/>
    </source>
</evidence>
<keyword evidence="4" id="KW-1185">Reference proteome</keyword>
<evidence type="ECO:0000256" key="1">
    <source>
        <dbReference type="SAM" id="Phobius"/>
    </source>
</evidence>
<dbReference type="Gene3D" id="1.25.10.10">
    <property type="entry name" value="Leucine-rich Repeat Variant"/>
    <property type="match status" value="2"/>
</dbReference>
<feature type="domain" description="DUF6535" evidence="2">
    <location>
        <begin position="1"/>
        <end position="64"/>
    </location>
</feature>
<dbReference type="Proteomes" id="UP000290288">
    <property type="component" value="Unassembled WGS sequence"/>
</dbReference>
<keyword evidence="1" id="KW-1133">Transmembrane helix</keyword>
<feature type="transmembrane region" description="Helical" evidence="1">
    <location>
        <begin position="42"/>
        <end position="63"/>
    </location>
</feature>
<dbReference type="InterPro" id="IPR011989">
    <property type="entry name" value="ARM-like"/>
</dbReference>
<feature type="transmembrane region" description="Helical" evidence="1">
    <location>
        <begin position="75"/>
        <end position="97"/>
    </location>
</feature>
<name>A0A4Q2D1R3_9AGAR</name>
<evidence type="ECO:0000313" key="3">
    <source>
        <dbReference type="EMBL" id="RXW13157.1"/>
    </source>
</evidence>
<dbReference type="Pfam" id="PF20153">
    <property type="entry name" value="DUF6535"/>
    <property type="match status" value="1"/>
</dbReference>
<keyword evidence="1" id="KW-0472">Membrane</keyword>
<sequence>MGVLAKAWLAKFVPFTTGREAEDAYARYKLDQEADSWHLEGVITLVPFLVQVAAFLFLGGLIVQNIADDQTLGNVLLGFCISGCAIYIIMTGLPLLFPSSPFNTPLTEVLPRLGKMLIALLPGLGKMLGALPRLGQGLKALFTGTPPSKSDPTAHLNKGLAKILHTKLIKSPKPTHIDEAATEIAHPNFNPKSIRHLCRTDTPSHLLERFKTCASTRTSDAARNNEILCSYLLAFLKFVGALQDKLVDSMTKDVDRELGDYQDLLHALRTSLTSGYPLHRWNALPKPPRQLSLSLRTQIVCLLEALPAEYRTSQDPALPGLRFQPNEMLDRLWELALQDIQSTHRLHFMLAACRGVLQGKTSVKTTGLYILSLCLAKAGCSASETGRTSEWAGSILAGERHSVQELALKLLPQLYTVTITEVQHIATEALNKISSLSPEPEISAAQAHRLERQDILETLVSALGHTGSPIDPLKMLSQVPDLKSDLFNPTSIKTVSDKTVFGAEDARKDGLQVLTNLVTSSRETLGAVTESLHASVISGFESHEQQQRLRTIAFVRAMWKNPHSLFYQLVREVIPTLVEVALNADSTDVRRPALRLAKDMWTEGSFALLIRGAVPTALKNGLDYLENKKRHRVLTDLLEHLKDDESKVASRKPHYDFAWEDNVDLARDIFPVVFDKIVTVAIHDDSDLIRGQAFCLLKELSKNYHVNGDHANGSLRVDALAWLEAATGPSVLRIRAVRVLETFIDQLDLTNVDLLNKIIEWAVADEHNDVRRTSVSLILTICKEQNLTMEMLDMVKSAVLSVKDKILSEGDSNVRALWVQFLNDMEQRVPFKFPEIVPIFAKLYIQTENETNLLKSPHGNLLLVENDPEHIKAFESALPQDLSVSFHDSRDHWSTTARWVKLLVLLSRRGTLSETAERNLERISKDVRYEINDKSSFGAQVEANKSESTLTLPLRRRLYQIGPDDRRTWVDILATIAAFYPFGFKDVPNILFQMAMHDPDPAVQSECLQHLTQLSEHVLLRVSPDLTRTLVRDTVDHFDDFVKSADQRVRISHMQLLSAFKLHYSENVELLEELLIKLSNATLSDSNDDYRFEAVKTFSNLTELDDRHDHSNRERCHHFVDPMVKERCFGAVVGDETERVRRLWVKLATQIRDTSKFTKIFDAAVKDSSSIVQSEGMGALQRLLIEAEFREPLAKGLGEALVSSLRTPKHTDRAVMVLTTVTAPPKPEKTEGSEERHQLWIQIILLLSRNVEFQALPKLIETVIKGKTSDAAFESEDTLCSLFQNVELRDQIDNVLPKVIESALKPNVAAIFRLAAISLFGKIIGCDHDHGESQSRYEAFFLGRNSDSQIMSRLADIVIKDGDGDMRIAALQVLKLACPLIRFREANKIAFCKIIETLLNEQGNKMHHSNARSALDTLVLFRDIASFSISQLLRTDGGQDLANSAGRALFDNPPVFAGDVAGKVKMQRLIETLPVVDDTAIIVVHTLMPMLQSASLLARATAVELLLRLYTKHGHPNPGIFEPAIHEIIALALNDHDGVKEVRITAIQLLVALSSGPTSSVVLDPENPAVVAHVELLRRLTSDGAYTRIFGMTAH</sequence>
<accession>A0A4Q2D1R3</accession>